<dbReference type="GO" id="GO:0016798">
    <property type="term" value="F:hydrolase activity, acting on glycosyl bonds"/>
    <property type="evidence" value="ECO:0007669"/>
    <property type="project" value="UniProtKB-KW"/>
</dbReference>
<dbReference type="EMBL" id="LECT01000021">
    <property type="protein sequence ID" value="KLU05264.1"/>
    <property type="molecule type" value="Genomic_DNA"/>
</dbReference>
<evidence type="ECO:0000256" key="2">
    <source>
        <dbReference type="SAM" id="SignalP"/>
    </source>
</evidence>
<comment type="caution">
    <text evidence="4">The sequence shown here is derived from an EMBL/GenBank/DDBJ whole genome shotgun (WGS) entry which is preliminary data.</text>
</comment>
<accession>A0A0J1EIB5</accession>
<dbReference type="PATRIC" id="fig|595434.4.peg.2625"/>
<protein>
    <submittedName>
        <fullName evidence="4">Endo-1,4-beta-xylanase B</fullName>
    </submittedName>
</protein>
<dbReference type="AlphaFoldDB" id="A0A0J1EIB5"/>
<dbReference type="GO" id="GO:0045493">
    <property type="term" value="P:xylan catabolic process"/>
    <property type="evidence" value="ECO:0007669"/>
    <property type="project" value="UniProtKB-KW"/>
</dbReference>
<keyword evidence="5" id="KW-1185">Reference proteome</keyword>
<dbReference type="Proteomes" id="UP000036367">
    <property type="component" value="Unassembled WGS sequence"/>
</dbReference>
<reference evidence="4" key="1">
    <citation type="submission" date="2015-05" db="EMBL/GenBank/DDBJ databases">
        <title>Permanent draft genome of Rhodopirellula islandicus K833.</title>
        <authorList>
            <person name="Kizina J."/>
            <person name="Richter M."/>
            <person name="Glockner F.O."/>
            <person name="Harder J."/>
        </authorList>
    </citation>
    <scope>NUCLEOTIDE SEQUENCE [LARGE SCALE GENOMIC DNA]</scope>
    <source>
        <strain evidence="4">K833</strain>
    </source>
</reference>
<feature type="chain" id="PRO_5005250719" evidence="2">
    <location>
        <begin position="35"/>
        <end position="306"/>
    </location>
</feature>
<keyword evidence="2" id="KW-0732">Signal</keyword>
<dbReference type="SUPFAM" id="SSF53474">
    <property type="entry name" value="alpha/beta-Hydrolases"/>
    <property type="match status" value="1"/>
</dbReference>
<name>A0A0J1EIB5_RHOIS</name>
<dbReference type="Pfam" id="PF20434">
    <property type="entry name" value="BD-FAE"/>
    <property type="match status" value="1"/>
</dbReference>
<evidence type="ECO:0000256" key="1">
    <source>
        <dbReference type="ARBA" id="ARBA00022801"/>
    </source>
</evidence>
<dbReference type="InterPro" id="IPR029058">
    <property type="entry name" value="AB_hydrolase_fold"/>
</dbReference>
<evidence type="ECO:0000259" key="3">
    <source>
        <dbReference type="Pfam" id="PF20434"/>
    </source>
</evidence>
<dbReference type="InterPro" id="IPR050300">
    <property type="entry name" value="GDXG_lipolytic_enzyme"/>
</dbReference>
<dbReference type="InterPro" id="IPR049492">
    <property type="entry name" value="BD-FAE-like_dom"/>
</dbReference>
<feature type="domain" description="BD-FAE-like" evidence="3">
    <location>
        <begin position="81"/>
        <end position="264"/>
    </location>
</feature>
<dbReference type="PANTHER" id="PTHR48081:SF6">
    <property type="entry name" value="PEPTIDASE S9 PROLYL OLIGOPEPTIDASE CATALYTIC DOMAIN-CONTAINING PROTEIN"/>
    <property type="match status" value="1"/>
</dbReference>
<dbReference type="STRING" id="595434.RISK_002755"/>
<organism evidence="4 5">
    <name type="scientific">Rhodopirellula islandica</name>
    <dbReference type="NCBI Taxonomy" id="595434"/>
    <lineage>
        <taxon>Bacteria</taxon>
        <taxon>Pseudomonadati</taxon>
        <taxon>Planctomycetota</taxon>
        <taxon>Planctomycetia</taxon>
        <taxon>Pirellulales</taxon>
        <taxon>Pirellulaceae</taxon>
        <taxon>Rhodopirellula</taxon>
    </lineage>
</organism>
<evidence type="ECO:0000313" key="5">
    <source>
        <dbReference type="Proteomes" id="UP000036367"/>
    </source>
</evidence>
<sequence length="306" mass="32766">MSLNPPASFVPAWNPTMKFLSTLCLLLFTAPCLAEDEAAVDQPTAPVRTPLWDGPAPVGGGETESGNAWITVHHPEEANGTAIVICPGGGYGRLVLGGEGHKIAAWLNQHGITGVVLEYRLPGGRHAVPLLDAQRAIRTARANAKDWQLRPDRIGIMGFSAGGHLASTAATHFDSGNPTANDTIDRVSSRPDFAILVYPVVTMGEHTHAGSRDNLLGKDPSSELLNLYSNERQVTDNTPPMFLAHAIDDTPVPIVNSRQLHAALQQHNVPTQMLELPSGGHGLNGYQGPMWDAWQAASLGWLKEID</sequence>
<keyword evidence="1" id="KW-0378">Hydrolase</keyword>
<proteinExistence type="predicted"/>
<gene>
    <name evidence="4" type="ORF">RISK_002755</name>
</gene>
<dbReference type="PANTHER" id="PTHR48081">
    <property type="entry name" value="AB HYDROLASE SUPERFAMILY PROTEIN C4A8.06C"/>
    <property type="match status" value="1"/>
</dbReference>
<evidence type="ECO:0000313" key="4">
    <source>
        <dbReference type="EMBL" id="KLU05264.1"/>
    </source>
</evidence>
<feature type="signal peptide" evidence="2">
    <location>
        <begin position="1"/>
        <end position="34"/>
    </location>
</feature>
<dbReference type="Gene3D" id="3.40.50.1820">
    <property type="entry name" value="alpha/beta hydrolase"/>
    <property type="match status" value="1"/>
</dbReference>